<evidence type="ECO:0000256" key="1">
    <source>
        <dbReference type="SAM" id="MobiDB-lite"/>
    </source>
</evidence>
<reference evidence="2 3" key="1">
    <citation type="submission" date="2023-05" db="EMBL/GenBank/DDBJ databases">
        <authorList>
            <person name="Gao F."/>
        </authorList>
    </citation>
    <scope>NUCLEOTIDE SEQUENCE [LARGE SCALE GENOMIC DNA]</scope>
    <source>
        <strain evidence="2 3">MIMF12</strain>
    </source>
</reference>
<accession>A0ABT7JCB3</accession>
<feature type="compositionally biased region" description="Gly residues" evidence="1">
    <location>
        <begin position="1"/>
        <end position="12"/>
    </location>
</feature>
<dbReference type="EMBL" id="JASNGB010000003">
    <property type="protein sequence ID" value="MDL2342689.1"/>
    <property type="molecule type" value="Genomic_DNA"/>
</dbReference>
<dbReference type="RefSeq" id="WP_285520720.1">
    <property type="nucleotide sequence ID" value="NZ_JASNGB010000003.1"/>
</dbReference>
<proteinExistence type="predicted"/>
<keyword evidence="3" id="KW-1185">Reference proteome</keyword>
<comment type="caution">
    <text evidence="2">The sequence shown here is derived from an EMBL/GenBank/DDBJ whole genome shotgun (WGS) entry which is preliminary data.</text>
</comment>
<evidence type="ECO:0000313" key="2">
    <source>
        <dbReference type="EMBL" id="MDL2342689.1"/>
    </source>
</evidence>
<organism evidence="2 3">
    <name type="scientific">Deinococcus rhizophilus</name>
    <dbReference type="NCBI Taxonomy" id="3049544"/>
    <lineage>
        <taxon>Bacteria</taxon>
        <taxon>Thermotogati</taxon>
        <taxon>Deinococcota</taxon>
        <taxon>Deinococci</taxon>
        <taxon>Deinococcales</taxon>
        <taxon>Deinococcaceae</taxon>
        <taxon>Deinococcus</taxon>
    </lineage>
</organism>
<sequence>MDPGGGAAGGVPGADRGTARAGGRAGGSELEAARTRLAGLEAEVTALHLDRRLLLDYLRDVAGGDFGPGWCGRRARDLLGRLEGEGGRRDG</sequence>
<feature type="compositionally biased region" description="Low complexity" evidence="1">
    <location>
        <begin position="13"/>
        <end position="30"/>
    </location>
</feature>
<gene>
    <name evidence="2" type="ORF">QOL99_00850</name>
</gene>
<evidence type="ECO:0000313" key="3">
    <source>
        <dbReference type="Proteomes" id="UP001302059"/>
    </source>
</evidence>
<protein>
    <submittedName>
        <fullName evidence="2">Uncharacterized protein</fullName>
    </submittedName>
</protein>
<feature type="region of interest" description="Disordered" evidence="1">
    <location>
        <begin position="1"/>
        <end position="30"/>
    </location>
</feature>
<dbReference type="Proteomes" id="UP001302059">
    <property type="component" value="Unassembled WGS sequence"/>
</dbReference>
<name>A0ABT7JCB3_9DEIO</name>